<dbReference type="InterPro" id="IPR002941">
    <property type="entry name" value="DNA_methylase_N4/N6"/>
</dbReference>
<evidence type="ECO:0000313" key="6">
    <source>
        <dbReference type="Proteomes" id="UP000001340"/>
    </source>
</evidence>
<dbReference type="Gene3D" id="3.40.50.150">
    <property type="entry name" value="Vaccinia Virus protein VP39"/>
    <property type="match status" value="1"/>
</dbReference>
<name>A0A0E2D568_LEPIR</name>
<dbReference type="EMBL" id="AHNR02000034">
    <property type="protein sequence ID" value="EKR55184.1"/>
    <property type="molecule type" value="Genomic_DNA"/>
</dbReference>
<comment type="similarity">
    <text evidence="3">Belongs to the N(4)/N(6)-methyltransferase family.</text>
</comment>
<reference evidence="5 6" key="1">
    <citation type="submission" date="2012-10" db="EMBL/GenBank/DDBJ databases">
        <authorList>
            <person name="Harkins D.M."/>
            <person name="Durkin A.S."/>
            <person name="Brinkac L.M."/>
            <person name="Haft D.H."/>
            <person name="Selengut J.D."/>
            <person name="Sanka R."/>
            <person name="DePew J."/>
            <person name="Purushe J."/>
            <person name="Chanthongthip A."/>
            <person name="Lattana O."/>
            <person name="Phetsouvanh R."/>
            <person name="Newton P.N."/>
            <person name="Vinetz J.M."/>
            <person name="Sutton G.G."/>
            <person name="Nierman W.C."/>
            <person name="Fouts D.E."/>
        </authorList>
    </citation>
    <scope>NUCLEOTIDE SEQUENCE [LARGE SCALE GENOMIC DNA]</scope>
    <source>
        <strain evidence="5 6">UI 12758</strain>
    </source>
</reference>
<protein>
    <recommendedName>
        <fullName evidence="3">Methyltransferase</fullName>
        <ecNumber evidence="3">2.1.1.-</ecNumber>
    </recommendedName>
</protein>
<dbReference type="RefSeq" id="WP_000354680.1">
    <property type="nucleotide sequence ID" value="NZ_AHNR02000034.1"/>
</dbReference>
<organism evidence="5 6">
    <name type="scientific">Leptospira interrogans str. UI 12758</name>
    <dbReference type="NCBI Taxonomy" id="1049938"/>
    <lineage>
        <taxon>Bacteria</taxon>
        <taxon>Pseudomonadati</taxon>
        <taxon>Spirochaetota</taxon>
        <taxon>Spirochaetia</taxon>
        <taxon>Leptospirales</taxon>
        <taxon>Leptospiraceae</taxon>
        <taxon>Leptospira</taxon>
    </lineage>
</organism>
<dbReference type="InterPro" id="IPR001091">
    <property type="entry name" value="RM_Methyltransferase"/>
</dbReference>
<dbReference type="EC" id="2.1.1.-" evidence="3"/>
<evidence type="ECO:0000259" key="4">
    <source>
        <dbReference type="Pfam" id="PF01555"/>
    </source>
</evidence>
<keyword evidence="2" id="KW-0808">Transferase</keyword>
<dbReference type="PRINTS" id="PR00508">
    <property type="entry name" value="S21N4MTFRASE"/>
</dbReference>
<evidence type="ECO:0000313" key="5">
    <source>
        <dbReference type="EMBL" id="EKR55184.1"/>
    </source>
</evidence>
<evidence type="ECO:0000256" key="2">
    <source>
        <dbReference type="ARBA" id="ARBA00022679"/>
    </source>
</evidence>
<dbReference type="SUPFAM" id="SSF53335">
    <property type="entry name" value="S-adenosyl-L-methionine-dependent methyltransferases"/>
    <property type="match status" value="1"/>
</dbReference>
<evidence type="ECO:0000256" key="1">
    <source>
        <dbReference type="ARBA" id="ARBA00022603"/>
    </source>
</evidence>
<dbReference type="Proteomes" id="UP000001340">
    <property type="component" value="Unassembled WGS sequence"/>
</dbReference>
<proteinExistence type="inferred from homology"/>
<keyword evidence="1 5" id="KW-0489">Methyltransferase</keyword>
<dbReference type="AlphaFoldDB" id="A0A0E2D568"/>
<feature type="domain" description="DNA methylase N-4/N-6" evidence="4">
    <location>
        <begin position="22"/>
        <end position="237"/>
    </location>
</feature>
<comment type="caution">
    <text evidence="5">The sequence shown here is derived from an EMBL/GenBank/DDBJ whole genome shotgun (WGS) entry which is preliminary data.</text>
</comment>
<dbReference type="GO" id="GO:0003677">
    <property type="term" value="F:DNA binding"/>
    <property type="evidence" value="ECO:0007669"/>
    <property type="project" value="InterPro"/>
</dbReference>
<sequence>MDIRLYNRDCFKVLPKIGDKSVHLIFSDLPYGKTVCKWDQILSLENLWKEYNRILIDNGVVIFTGNQPFTTQIIQSNPRLFRYELIWYKTKATGFMSAKIMPNRSHENILVFYKKLPTYNPQKYSIDPKFHVKGKHSLQTANFINIKGTKLLNYQYLEDGTRYPDSVLCFPSESSKGMHPTQKPVSLLNFLILSYTNKFDTVLDHCMGSGTTGVSCVKTERKFIGIEKDKGYFKLAKSRISKAQKEKVETLFSDLALSS</sequence>
<evidence type="ECO:0000256" key="3">
    <source>
        <dbReference type="RuleBase" id="RU362026"/>
    </source>
</evidence>
<accession>A0A0E2D568</accession>
<dbReference type="InterPro" id="IPR029063">
    <property type="entry name" value="SAM-dependent_MTases_sf"/>
</dbReference>
<dbReference type="GO" id="GO:0032259">
    <property type="term" value="P:methylation"/>
    <property type="evidence" value="ECO:0007669"/>
    <property type="project" value="UniProtKB-KW"/>
</dbReference>
<dbReference type="GO" id="GO:0008170">
    <property type="term" value="F:N-methyltransferase activity"/>
    <property type="evidence" value="ECO:0007669"/>
    <property type="project" value="InterPro"/>
</dbReference>
<dbReference type="Pfam" id="PF01555">
    <property type="entry name" value="N6_N4_Mtase"/>
    <property type="match status" value="1"/>
</dbReference>
<gene>
    <name evidence="5" type="ORF">LEP1GSC105_0072</name>
</gene>